<evidence type="ECO:0000313" key="2">
    <source>
        <dbReference type="EMBL" id="BBA33358.1"/>
    </source>
</evidence>
<evidence type="ECO:0000313" key="3">
    <source>
        <dbReference type="Proteomes" id="UP000266313"/>
    </source>
</evidence>
<dbReference type="InterPro" id="IPR013216">
    <property type="entry name" value="Methyltransf_11"/>
</dbReference>
<dbReference type="GO" id="GO:0008757">
    <property type="term" value="F:S-adenosylmethionine-dependent methyltransferase activity"/>
    <property type="evidence" value="ECO:0007669"/>
    <property type="project" value="InterPro"/>
</dbReference>
<accession>A0A250KP38</accession>
<proteinExistence type="predicted"/>
<evidence type="ECO:0000259" key="1">
    <source>
        <dbReference type="Pfam" id="PF08241"/>
    </source>
</evidence>
<dbReference type="Pfam" id="PF08241">
    <property type="entry name" value="Methyltransf_11"/>
    <property type="match status" value="1"/>
</dbReference>
<organism evidence="2 3">
    <name type="scientific">Methylocaldum marinum</name>
    <dbReference type="NCBI Taxonomy" id="1432792"/>
    <lineage>
        <taxon>Bacteria</taxon>
        <taxon>Pseudomonadati</taxon>
        <taxon>Pseudomonadota</taxon>
        <taxon>Gammaproteobacteria</taxon>
        <taxon>Methylococcales</taxon>
        <taxon>Methylococcaceae</taxon>
        <taxon>Methylocaldum</taxon>
    </lineage>
</organism>
<protein>
    <recommendedName>
        <fullName evidence="1">Methyltransferase type 11 domain-containing protein</fullName>
    </recommendedName>
</protein>
<dbReference type="EMBL" id="AP017928">
    <property type="protein sequence ID" value="BBA33358.1"/>
    <property type="molecule type" value="Genomic_DNA"/>
</dbReference>
<dbReference type="Gene3D" id="3.40.50.150">
    <property type="entry name" value="Vaccinia Virus protein VP39"/>
    <property type="match status" value="1"/>
</dbReference>
<dbReference type="KEGG" id="mmai:sS8_1398"/>
<sequence length="240" mass="26219">MLEFVTKAEYWAAEDSGVLSRLPKAPFAWHLKSIQDAVAFTYLQDIVGGRIAEVGGGNSRILPALAADNDCYNIDRFDGQHGGPADVPNLMGVKNVIGYVTDPSVTETIRECDAAFSVSVVEHVPTTDLPDFFEACAKLLRPGGRMVHLIDVYLTDRPQEQSGLVERINHYASVFQLGLLEPWTPEAKIISTGEDLSFSCPYATNPDNIMAGWNRIAPALRDLRAVAQSCTLKLVGTKPK</sequence>
<dbReference type="CDD" id="cd02440">
    <property type="entry name" value="AdoMet_MTases"/>
    <property type="match status" value="1"/>
</dbReference>
<gene>
    <name evidence="2" type="ORF">sS8_1398</name>
</gene>
<keyword evidence="3" id="KW-1185">Reference proteome</keyword>
<reference evidence="2 3" key="1">
    <citation type="submission" date="2016-12" db="EMBL/GenBank/DDBJ databases">
        <title>Genome sequencing of Methylocaldum marinum.</title>
        <authorList>
            <person name="Takeuchi M."/>
            <person name="Kamagata Y."/>
            <person name="Hiraoka S."/>
            <person name="Oshima K."/>
            <person name="Hattori M."/>
            <person name="Iwasaki W."/>
        </authorList>
    </citation>
    <scope>NUCLEOTIDE SEQUENCE [LARGE SCALE GENOMIC DNA]</scope>
    <source>
        <strain evidence="2 3">S8</strain>
    </source>
</reference>
<name>A0A250KP38_9GAMM</name>
<dbReference type="AlphaFoldDB" id="A0A250KP38"/>
<dbReference type="Proteomes" id="UP000266313">
    <property type="component" value="Chromosome"/>
</dbReference>
<dbReference type="SUPFAM" id="SSF53335">
    <property type="entry name" value="S-adenosyl-L-methionine-dependent methyltransferases"/>
    <property type="match status" value="1"/>
</dbReference>
<dbReference type="InterPro" id="IPR029063">
    <property type="entry name" value="SAM-dependent_MTases_sf"/>
</dbReference>
<feature type="domain" description="Methyltransferase type 11" evidence="1">
    <location>
        <begin position="53"/>
        <end position="147"/>
    </location>
</feature>